<dbReference type="AlphaFoldDB" id="A0A067PGB0"/>
<accession>A0A067PGB0</accession>
<protein>
    <submittedName>
        <fullName evidence="3">Uncharacterized protein</fullName>
    </submittedName>
</protein>
<keyword evidence="2" id="KW-0472">Membrane</keyword>
<feature type="compositionally biased region" description="Basic and acidic residues" evidence="1">
    <location>
        <begin position="263"/>
        <end position="280"/>
    </location>
</feature>
<dbReference type="InParanoid" id="A0A067PGB0"/>
<dbReference type="EMBL" id="KL197782">
    <property type="protein sequence ID" value="KDQ49501.1"/>
    <property type="molecule type" value="Genomic_DNA"/>
</dbReference>
<dbReference type="HOGENOM" id="CLU_022883_6_1_1"/>
<evidence type="ECO:0000313" key="3">
    <source>
        <dbReference type="EMBL" id="KDQ49501.1"/>
    </source>
</evidence>
<gene>
    <name evidence="3" type="ORF">JAAARDRAFT_165572</name>
</gene>
<organism evidence="3 4">
    <name type="scientific">Jaapia argillacea MUCL 33604</name>
    <dbReference type="NCBI Taxonomy" id="933084"/>
    <lineage>
        <taxon>Eukaryota</taxon>
        <taxon>Fungi</taxon>
        <taxon>Dikarya</taxon>
        <taxon>Basidiomycota</taxon>
        <taxon>Agaricomycotina</taxon>
        <taxon>Agaricomycetes</taxon>
        <taxon>Agaricomycetidae</taxon>
        <taxon>Jaapiales</taxon>
        <taxon>Jaapiaceae</taxon>
        <taxon>Jaapia</taxon>
    </lineage>
</organism>
<dbReference type="PANTHER" id="PTHR35043:SF7">
    <property type="entry name" value="TRANSCRIPTION FACTOR DOMAIN-CONTAINING PROTEIN"/>
    <property type="match status" value="1"/>
</dbReference>
<dbReference type="PANTHER" id="PTHR35043">
    <property type="entry name" value="TRANSCRIPTION FACTOR DOMAIN-CONTAINING PROTEIN"/>
    <property type="match status" value="1"/>
</dbReference>
<feature type="transmembrane region" description="Helical" evidence="2">
    <location>
        <begin position="421"/>
        <end position="449"/>
    </location>
</feature>
<sequence>MSTCSDIHHCRTMVGVISSCLTTIFACTWVAIHPNIPARYETSLEITLRRIRIMVMALITPELVIVWAMRQWVIAGRIAKKYKERKWTRTHGFFVLMGGFMLVNDKGKPVRPLILDDLDKLDDSEFPQITEVEVQDKSKRDTLSKALIMVQTAWFILQCISRPFAHLPITEIEIVTLAFTVLNLATYAMWWSKPADVRCPYHVRQNPKPKIASSGDNEVLGEDRRDNGLKGEDHGLKGEGNGLKREGVGLRGEGASSNGYPEGRLEEVDSEKGGDDDQHDDGFLGAVGRIFSEMRRWWIAEIWIAVKYDSPFQRIFSLPLVAIVRIISPFAAMAGDGQSVTKDQNRIPTFYAGHLTGSEVTQLFLISSFIATVFGAIHCLAWHVQVPSPTHLLLWRVSSLTITLVPVLEVVAFQAPDSSNFLMMLAGLLMILGSIAYIVARITLLVLAFMSLRSIPPGAYETVVWTTFIPHL</sequence>
<feature type="transmembrane region" description="Helical" evidence="2">
    <location>
        <begin position="12"/>
        <end position="32"/>
    </location>
</feature>
<feature type="transmembrane region" description="Helical" evidence="2">
    <location>
        <begin position="52"/>
        <end position="75"/>
    </location>
</feature>
<feature type="compositionally biased region" description="Basic and acidic residues" evidence="1">
    <location>
        <begin position="221"/>
        <end position="248"/>
    </location>
</feature>
<feature type="transmembrane region" description="Helical" evidence="2">
    <location>
        <begin position="393"/>
        <end position="415"/>
    </location>
</feature>
<feature type="transmembrane region" description="Helical" evidence="2">
    <location>
        <begin position="87"/>
        <end position="103"/>
    </location>
</feature>
<name>A0A067PGB0_9AGAM</name>
<dbReference type="OrthoDB" id="9451547at2759"/>
<dbReference type="Proteomes" id="UP000027265">
    <property type="component" value="Unassembled WGS sequence"/>
</dbReference>
<evidence type="ECO:0000256" key="2">
    <source>
        <dbReference type="SAM" id="Phobius"/>
    </source>
</evidence>
<feature type="transmembrane region" description="Helical" evidence="2">
    <location>
        <begin position="172"/>
        <end position="191"/>
    </location>
</feature>
<reference evidence="4" key="1">
    <citation type="journal article" date="2014" name="Proc. Natl. Acad. Sci. U.S.A.">
        <title>Extensive sampling of basidiomycete genomes demonstrates inadequacy of the white-rot/brown-rot paradigm for wood decay fungi.</title>
        <authorList>
            <person name="Riley R."/>
            <person name="Salamov A.A."/>
            <person name="Brown D.W."/>
            <person name="Nagy L.G."/>
            <person name="Floudas D."/>
            <person name="Held B.W."/>
            <person name="Levasseur A."/>
            <person name="Lombard V."/>
            <person name="Morin E."/>
            <person name="Otillar R."/>
            <person name="Lindquist E.A."/>
            <person name="Sun H."/>
            <person name="LaButti K.M."/>
            <person name="Schmutz J."/>
            <person name="Jabbour D."/>
            <person name="Luo H."/>
            <person name="Baker S.E."/>
            <person name="Pisabarro A.G."/>
            <person name="Walton J.D."/>
            <person name="Blanchette R.A."/>
            <person name="Henrissat B."/>
            <person name="Martin F."/>
            <person name="Cullen D."/>
            <person name="Hibbett D.S."/>
            <person name="Grigoriev I.V."/>
        </authorList>
    </citation>
    <scope>NUCLEOTIDE SEQUENCE [LARGE SCALE GENOMIC DNA]</scope>
    <source>
        <strain evidence="4">MUCL 33604</strain>
    </source>
</reference>
<feature type="region of interest" description="Disordered" evidence="1">
    <location>
        <begin position="205"/>
        <end position="280"/>
    </location>
</feature>
<evidence type="ECO:0000256" key="1">
    <source>
        <dbReference type="SAM" id="MobiDB-lite"/>
    </source>
</evidence>
<keyword evidence="2" id="KW-0812">Transmembrane</keyword>
<keyword evidence="4" id="KW-1185">Reference proteome</keyword>
<feature type="transmembrane region" description="Helical" evidence="2">
    <location>
        <begin position="363"/>
        <end position="381"/>
    </location>
</feature>
<evidence type="ECO:0000313" key="4">
    <source>
        <dbReference type="Proteomes" id="UP000027265"/>
    </source>
</evidence>
<keyword evidence="2" id="KW-1133">Transmembrane helix</keyword>
<proteinExistence type="predicted"/>